<evidence type="ECO:0000313" key="7">
    <source>
        <dbReference type="Proteomes" id="UP001374535"/>
    </source>
</evidence>
<keyword evidence="2" id="KW-0677">Repeat</keyword>
<name>A0AAQ3MEM1_VIGMU</name>
<keyword evidence="7" id="KW-1185">Reference proteome</keyword>
<evidence type="ECO:0000256" key="2">
    <source>
        <dbReference type="ARBA" id="ARBA00022737"/>
    </source>
</evidence>
<dbReference type="Pfam" id="PF23286">
    <property type="entry name" value="LRR_13"/>
    <property type="match status" value="1"/>
</dbReference>
<dbReference type="SUPFAM" id="SSF52058">
    <property type="entry name" value="L domain-like"/>
    <property type="match status" value="1"/>
</dbReference>
<dbReference type="Pfam" id="PF23282">
    <property type="entry name" value="WHD_ROQ1"/>
    <property type="match status" value="1"/>
</dbReference>
<dbReference type="SMART" id="SM00255">
    <property type="entry name" value="TIR"/>
    <property type="match status" value="1"/>
</dbReference>
<feature type="region of interest" description="Disordered" evidence="4">
    <location>
        <begin position="1245"/>
        <end position="1268"/>
    </location>
</feature>
<dbReference type="GO" id="GO:0006952">
    <property type="term" value="P:defense response"/>
    <property type="evidence" value="ECO:0007669"/>
    <property type="project" value="InterPro"/>
</dbReference>
<feature type="domain" description="TIR" evidence="5">
    <location>
        <begin position="86"/>
        <end position="226"/>
    </location>
</feature>
<dbReference type="Gene3D" id="1.10.8.430">
    <property type="entry name" value="Helical domain of apoptotic protease-activating factors"/>
    <property type="match status" value="1"/>
</dbReference>
<keyword evidence="1" id="KW-0433">Leucine-rich repeat</keyword>
<sequence>MALSINFLAPGPVAFQRLGIDSLFQAVERQFLGAWAPTCRRRSFHEALFTDTEKRVFNQSTVNILSCSLVFCSMGKRGEEEECVGFSYDVFISFRGEDTGNNFVGHLRKELGRKGMVSLNDESDMRTEEGLSAAVCEAIEESNIFIVVFSENYASSTWCLDELVKIIQRTHINSKQVVYPVFYHVDPSDIRKMRNSFGKHMRAHENEIGKESQRMQAWRSALSEAVNLPGMHVTTGIAPKPLSTGENLVGLEPHIEEVMSLLDMNNDKTVRMLGIYGLGGIGKTELAKALYDKVVQNFDAASFLAGVREKSNTINGMEELQKTLLSEMLEESETMLGSTNKGIYEIKRKLRRKKVLLVLDDVDDKEELENLAGGCDWFGPGSRIIITTREKDVLIAHHVGNIYEMKELDEQHSLELFCWNAFGQGCPKTGFQDVSVRAVDYAKGLPLALKVIGSDLATLDEESLDAWEDALEEYEKTPSKKEIEDVLKISYDRLDDDAKQVFLDIACFFKGERMKYVKKILKEFCSTSNMKVLVNKSLITIENDRLKMHDLIQDMGRQIIRQEAPDNPGQRSRIWDYEDVIEILNEDSGSDKIQGIKLDPPKQAEVKWSGTAFGKMKWLRILIVRNTSFSSELQHLPNHLRLLHWDNYPSKSFPQKFHPRKIVVFNLPRSSLTFQEPFKKFPCLSNMDFSYNQRIIEIPDVSELQNLRELRLDHCRNLIAVHQSVGFLKRLSHLSVSECTKLQNFLSRMFLPSLEVFDLNLCESVGHFPEIMQEMTKPLKIYVINTGIQELPESISKLIGLVFIDISNNRQLKYLPSSLFMLPNVDSFKIEACSKLGQSFRSLVQHPSKVNVRPKLRSLNFQKGNLSDEDLLAILCYFPKLEELIVSENNFVYIPSCIKECGDLTSLDLNGCKKLKKIPELTSLRILDVHHCFYLEEISELPSTVQKVDARFCFKLTKETSDMLWCQVKKRVGGIEMVMPFITEIPEWFNFVGVGRIPSLWIRGKFPNIVLAMIFHFQNESERNKFVRRRLVDLRLLINGRNAPGKGYRDFEIEAEHILICDLRVLFSEKEWFGLDALVENEWNPVQVEYEASSSLMISGWGAFVYDEGSNMKDVAFTCPNPMTSDKIPQTIIPEKDPMEKYKKRIRELRLDEIFKKTLTEWQENKERGGDRSHDDCIRMALGQIKKISEDAEDALNSKGSALEDPNSYLRWLLDTLENDDGKPKEIIKGDLALVVQKHSATGKKKDNVGEASCSGHQGRKEEEEGYDPVVEAPSIPFYTSVVREQRVNDSMEADLPEDIVMELLCEGMRDGLVEAQNEFPSLDIAETSNAVLEKGYKVRWAPEVEEKISVESRIYMSGIYSGLKEAKLRFLDLDMWATINTVAKRKGIEGIFVPPSQANLEFPYLDWSTVKVPPSEDPLMQIFMKMKQQSNFEGEVMSKLFWKLKGEHEVLRNKFAELDDGNENEYDECVEKREEKHDGVGKYEEISGVLRGRGEEIERLYEAGVEGLKRSEEFEDVMGAIYLNGLRAGLLEAHALLLNLLTPHRN</sequence>
<proteinExistence type="predicted"/>
<gene>
    <name evidence="6" type="ORF">V8G54_034847</name>
</gene>
<dbReference type="PANTHER" id="PTHR11017">
    <property type="entry name" value="LEUCINE-RICH REPEAT-CONTAINING PROTEIN"/>
    <property type="match status" value="1"/>
</dbReference>
<dbReference type="Proteomes" id="UP001374535">
    <property type="component" value="Chromosome 11"/>
</dbReference>
<dbReference type="SUPFAM" id="SSF52200">
    <property type="entry name" value="Toll/Interleukin receptor TIR domain"/>
    <property type="match status" value="1"/>
</dbReference>
<keyword evidence="3" id="KW-0611">Plant defense</keyword>
<dbReference type="InterPro" id="IPR002182">
    <property type="entry name" value="NB-ARC"/>
</dbReference>
<dbReference type="Gene3D" id="3.40.50.10140">
    <property type="entry name" value="Toll/interleukin-1 receptor homology (TIR) domain"/>
    <property type="match status" value="1"/>
</dbReference>
<dbReference type="Gene3D" id="3.80.10.10">
    <property type="entry name" value="Ribonuclease Inhibitor"/>
    <property type="match status" value="2"/>
</dbReference>
<dbReference type="InterPro" id="IPR035897">
    <property type="entry name" value="Toll_tir_struct_dom_sf"/>
</dbReference>
<dbReference type="Pfam" id="PF01582">
    <property type="entry name" value="TIR"/>
    <property type="match status" value="1"/>
</dbReference>
<accession>A0AAQ3MEM1</accession>
<dbReference type="InterPro" id="IPR027417">
    <property type="entry name" value="P-loop_NTPase"/>
</dbReference>
<evidence type="ECO:0000259" key="5">
    <source>
        <dbReference type="PROSITE" id="PS50104"/>
    </source>
</evidence>
<dbReference type="PRINTS" id="PR00364">
    <property type="entry name" value="DISEASERSIST"/>
</dbReference>
<dbReference type="EMBL" id="CP144690">
    <property type="protein sequence ID" value="WVY89333.1"/>
    <property type="molecule type" value="Genomic_DNA"/>
</dbReference>
<dbReference type="InterPro" id="IPR000157">
    <property type="entry name" value="TIR_dom"/>
</dbReference>
<dbReference type="Gene3D" id="3.40.50.300">
    <property type="entry name" value="P-loop containing nucleotide triphosphate hydrolases"/>
    <property type="match status" value="1"/>
</dbReference>
<reference evidence="6 7" key="1">
    <citation type="journal article" date="2023" name="Life. Sci Alliance">
        <title>Evolutionary insights into 3D genome organization and epigenetic landscape of Vigna mungo.</title>
        <authorList>
            <person name="Junaid A."/>
            <person name="Singh B."/>
            <person name="Bhatia S."/>
        </authorList>
    </citation>
    <scope>NUCLEOTIDE SEQUENCE [LARGE SCALE GENOMIC DNA]</scope>
    <source>
        <strain evidence="6">Urdbean</strain>
    </source>
</reference>
<dbReference type="Pfam" id="PF00931">
    <property type="entry name" value="NB-ARC"/>
    <property type="match status" value="1"/>
</dbReference>
<dbReference type="InterPro" id="IPR042197">
    <property type="entry name" value="Apaf_helical"/>
</dbReference>
<dbReference type="InterPro" id="IPR058192">
    <property type="entry name" value="WHD_ROQ1-like"/>
</dbReference>
<organism evidence="6 7">
    <name type="scientific">Vigna mungo</name>
    <name type="common">Black gram</name>
    <name type="synonym">Phaseolus mungo</name>
    <dbReference type="NCBI Taxonomy" id="3915"/>
    <lineage>
        <taxon>Eukaryota</taxon>
        <taxon>Viridiplantae</taxon>
        <taxon>Streptophyta</taxon>
        <taxon>Embryophyta</taxon>
        <taxon>Tracheophyta</taxon>
        <taxon>Spermatophyta</taxon>
        <taxon>Magnoliopsida</taxon>
        <taxon>eudicotyledons</taxon>
        <taxon>Gunneridae</taxon>
        <taxon>Pentapetalae</taxon>
        <taxon>rosids</taxon>
        <taxon>fabids</taxon>
        <taxon>Fabales</taxon>
        <taxon>Fabaceae</taxon>
        <taxon>Papilionoideae</taxon>
        <taxon>50 kb inversion clade</taxon>
        <taxon>NPAAA clade</taxon>
        <taxon>indigoferoid/millettioid clade</taxon>
        <taxon>Phaseoleae</taxon>
        <taxon>Vigna</taxon>
    </lineage>
</organism>
<dbReference type="PANTHER" id="PTHR11017:SF587">
    <property type="entry name" value="NB-ARC DOMAIN PROTEIN"/>
    <property type="match status" value="1"/>
</dbReference>
<evidence type="ECO:0000256" key="4">
    <source>
        <dbReference type="SAM" id="MobiDB-lite"/>
    </source>
</evidence>
<dbReference type="GO" id="GO:0007165">
    <property type="term" value="P:signal transduction"/>
    <property type="evidence" value="ECO:0007669"/>
    <property type="project" value="InterPro"/>
</dbReference>
<dbReference type="InterPro" id="IPR044974">
    <property type="entry name" value="Disease_R_plants"/>
</dbReference>
<dbReference type="SUPFAM" id="SSF52540">
    <property type="entry name" value="P-loop containing nucleoside triphosphate hydrolases"/>
    <property type="match status" value="1"/>
</dbReference>
<protein>
    <recommendedName>
        <fullName evidence="5">TIR domain-containing protein</fullName>
    </recommendedName>
</protein>
<dbReference type="PROSITE" id="PS50104">
    <property type="entry name" value="TIR"/>
    <property type="match status" value="1"/>
</dbReference>
<dbReference type="InterPro" id="IPR058546">
    <property type="entry name" value="RPS4B/Roq1-like_LRR"/>
</dbReference>
<dbReference type="InterPro" id="IPR032675">
    <property type="entry name" value="LRR_dom_sf"/>
</dbReference>
<evidence type="ECO:0000256" key="3">
    <source>
        <dbReference type="ARBA" id="ARBA00022821"/>
    </source>
</evidence>
<evidence type="ECO:0000256" key="1">
    <source>
        <dbReference type="ARBA" id="ARBA00022614"/>
    </source>
</evidence>
<evidence type="ECO:0000313" key="6">
    <source>
        <dbReference type="EMBL" id="WVY89333.1"/>
    </source>
</evidence>
<dbReference type="GO" id="GO:0043531">
    <property type="term" value="F:ADP binding"/>
    <property type="evidence" value="ECO:0007669"/>
    <property type="project" value="InterPro"/>
</dbReference>